<keyword evidence="3" id="KW-1185">Reference proteome</keyword>
<protein>
    <recommendedName>
        <fullName evidence="4">TFIIS N-terminal domain-containing protein</fullName>
    </recommendedName>
</protein>
<sequence>MDDFPCSQPNYDSTVRLKTLKRQIEEALKKLNQTTNYNEKENALEAIKSSLSELLIMGEDVTIGDLRVTKIGKLMTKLESSSHLPQDLVTQATTINNGWKEKLHVYRQQLKITLSEKKNKPSEKVNCNVDHTAHSSKAVLTDNSHLPKVSSTSTTSSTGDIFSASTANPPPTSASFMKKTLDKRANSFPPFMKREALSFLTTPQKTVLDKTTIQSSHVQQPNKAVKIIQSYANVNTHSFAVPSSHSLTTLSQQEITSSSITGSKQTTQLSFTRKHEIAQPAFQSIQQASFTKEHQTEQPVTLSLQSKQQIINQASPRATGKQDQRGQLKTEESKRHITNFTEKYGKLLDSNISSIILVQQECIKMMQSTHSLREQLSNFEKEMILRLDSLTPSSNTFNGDGVEVSSTSASLDCHQHTLSNNHQTASSSLHATLNNQLTEISVSIPSNESASSVANILQKGATNNASTVTNTTTASLINRSNIRHASPRENIPPTSTYPQTNTSQPIIDNISVLASPLRRPPTIDAPRDLPTDQSSSSNSNHHHHHHHNKPQSNLDSVLSTMTFHPKRKSCPSSTPNQKPSQDAPVAKKPRETLGRHFSEENTSFAKNSRLHPSNQSTPLTNHPFKSFPGRVNPSITCIPNSEDEFSNNEELTTTTQHSIRRPPQNHYQPQNGHHTQINDLHATEARSSSSALQQPTKNTFDNIPIKQEVCFEISSDPVAHSTQNNSSETESLTSSSDEPSRRRRTSTDEEPRKSSTDDEQHSRMNGSGEGRSRRTSHSFEVPSSSFIKKEYLQHHQQQHHQQQYHQQQHQQHHQQHHQQQHQQHHQQHHQQQQDQQQHQQQHQQQQHQNRHQSDHEKSQEQTKGKMRYEEDEELFTYSQQIVEMEEEEGLDEHEKNYLQNEKGKLRSSWNTRCKRAAGLDIAPRKKSHGRLVAAHPRPLGKEVIQKMLNRKKQEENIKKLFEQDAIWEVFDQEDRQNDDG</sequence>
<reference evidence="2" key="1">
    <citation type="submission" date="2021-01" db="UniProtKB">
        <authorList>
            <consortium name="EnsemblMetazoa"/>
        </authorList>
    </citation>
    <scope>IDENTIFICATION</scope>
</reference>
<dbReference type="AlphaFoldDB" id="A0A7M5WSY7"/>
<dbReference type="RefSeq" id="XP_066929421.1">
    <property type="nucleotide sequence ID" value="XM_067073320.1"/>
</dbReference>
<feature type="compositionally biased region" description="Basic residues" evidence="1">
    <location>
        <begin position="540"/>
        <end position="549"/>
    </location>
</feature>
<feature type="compositionally biased region" description="Basic and acidic residues" evidence="1">
    <location>
        <begin position="851"/>
        <end position="868"/>
    </location>
</feature>
<dbReference type="EnsemblMetazoa" id="CLYHEMT012080.1">
    <property type="protein sequence ID" value="CLYHEMP012080.1"/>
    <property type="gene ID" value="CLYHEMG012080"/>
</dbReference>
<accession>A0A7M5WSY7</accession>
<evidence type="ECO:0000256" key="1">
    <source>
        <dbReference type="SAM" id="MobiDB-lite"/>
    </source>
</evidence>
<feature type="compositionally biased region" description="Low complexity" evidence="1">
    <location>
        <begin position="799"/>
        <end position="809"/>
    </location>
</feature>
<feature type="region of interest" description="Disordered" evidence="1">
    <location>
        <begin position="144"/>
        <end position="174"/>
    </location>
</feature>
<feature type="region of interest" description="Disordered" evidence="1">
    <location>
        <begin position="642"/>
        <end position="674"/>
    </location>
</feature>
<feature type="compositionally biased region" description="Polar residues" evidence="1">
    <location>
        <begin position="570"/>
        <end position="580"/>
    </location>
</feature>
<feature type="compositionally biased region" description="Low complexity" evidence="1">
    <location>
        <begin position="721"/>
        <end position="737"/>
    </location>
</feature>
<dbReference type="GeneID" id="136816977"/>
<feature type="compositionally biased region" description="Basic and acidic residues" evidence="1">
    <location>
        <begin position="745"/>
        <end position="762"/>
    </location>
</feature>
<feature type="region of interest" description="Disordered" evidence="1">
    <location>
        <begin position="517"/>
        <end position="627"/>
    </location>
</feature>
<feature type="compositionally biased region" description="Polar residues" evidence="1">
    <location>
        <begin position="648"/>
        <end position="657"/>
    </location>
</feature>
<feature type="region of interest" description="Disordered" evidence="1">
    <location>
        <begin position="717"/>
        <end position="868"/>
    </location>
</feature>
<evidence type="ECO:0008006" key="4">
    <source>
        <dbReference type="Google" id="ProtNLM"/>
    </source>
</evidence>
<dbReference type="Proteomes" id="UP000594262">
    <property type="component" value="Unplaced"/>
</dbReference>
<feature type="compositionally biased region" description="Polar residues" evidence="1">
    <location>
        <begin position="600"/>
        <end position="620"/>
    </location>
</feature>
<feature type="compositionally biased region" description="Low complexity" evidence="1">
    <location>
        <begin position="829"/>
        <end position="847"/>
    </location>
</feature>
<feature type="compositionally biased region" description="Polar residues" evidence="1">
    <location>
        <begin position="665"/>
        <end position="674"/>
    </location>
</feature>
<dbReference type="OrthoDB" id="10679721at2759"/>
<evidence type="ECO:0000313" key="3">
    <source>
        <dbReference type="Proteomes" id="UP000594262"/>
    </source>
</evidence>
<feature type="compositionally biased region" description="Basic residues" evidence="1">
    <location>
        <begin position="810"/>
        <end position="828"/>
    </location>
</feature>
<feature type="region of interest" description="Disordered" evidence="1">
    <location>
        <begin position="470"/>
        <end position="504"/>
    </location>
</feature>
<name>A0A7M5WSY7_9CNID</name>
<proteinExistence type="predicted"/>
<feature type="compositionally biased region" description="Polar residues" evidence="1">
    <location>
        <begin position="550"/>
        <end position="562"/>
    </location>
</feature>
<evidence type="ECO:0000313" key="2">
    <source>
        <dbReference type="EnsemblMetazoa" id="CLYHEMP012080.1"/>
    </source>
</evidence>
<organism evidence="2 3">
    <name type="scientific">Clytia hemisphaerica</name>
    <dbReference type="NCBI Taxonomy" id="252671"/>
    <lineage>
        <taxon>Eukaryota</taxon>
        <taxon>Metazoa</taxon>
        <taxon>Cnidaria</taxon>
        <taxon>Hydrozoa</taxon>
        <taxon>Hydroidolina</taxon>
        <taxon>Leptothecata</taxon>
        <taxon>Obeliida</taxon>
        <taxon>Clytiidae</taxon>
        <taxon>Clytia</taxon>
    </lineage>
</organism>
<feature type="compositionally biased region" description="Basic and acidic residues" evidence="1">
    <location>
        <begin position="588"/>
        <end position="599"/>
    </location>
</feature>
<feature type="compositionally biased region" description="Polar residues" evidence="1">
    <location>
        <begin position="492"/>
        <end position="504"/>
    </location>
</feature>